<evidence type="ECO:0000256" key="1">
    <source>
        <dbReference type="ARBA" id="ARBA00010617"/>
    </source>
</evidence>
<accession>A0A7W0HQQ3</accession>
<dbReference type="GO" id="GO:0016705">
    <property type="term" value="F:oxidoreductase activity, acting on paired donors, with incorporation or reduction of molecular oxygen"/>
    <property type="evidence" value="ECO:0007669"/>
    <property type="project" value="InterPro"/>
</dbReference>
<dbReference type="GO" id="GO:0020037">
    <property type="term" value="F:heme binding"/>
    <property type="evidence" value="ECO:0007669"/>
    <property type="project" value="InterPro"/>
</dbReference>
<protein>
    <submittedName>
        <fullName evidence="8">Cytochrome P450</fullName>
    </submittedName>
</protein>
<comment type="caution">
    <text evidence="8">The sequence shown here is derived from an EMBL/GenBank/DDBJ whole genome shotgun (WGS) entry which is preliminary data.</text>
</comment>
<evidence type="ECO:0000313" key="8">
    <source>
        <dbReference type="EMBL" id="MBA2892193.1"/>
    </source>
</evidence>
<keyword evidence="2 7" id="KW-0349">Heme</keyword>
<dbReference type="InterPro" id="IPR036396">
    <property type="entry name" value="Cyt_P450_sf"/>
</dbReference>
<proteinExistence type="inferred from homology"/>
<dbReference type="Gene3D" id="1.10.630.10">
    <property type="entry name" value="Cytochrome P450"/>
    <property type="match status" value="1"/>
</dbReference>
<dbReference type="CDD" id="cd20625">
    <property type="entry name" value="CYP164-like"/>
    <property type="match status" value="1"/>
</dbReference>
<dbReference type="EMBL" id="JACDUR010000003">
    <property type="protein sequence ID" value="MBA2892193.1"/>
    <property type="molecule type" value="Genomic_DNA"/>
</dbReference>
<dbReference type="InterPro" id="IPR001128">
    <property type="entry name" value="Cyt_P450"/>
</dbReference>
<keyword evidence="6 7" id="KW-0503">Monooxygenase</keyword>
<dbReference type="FunFam" id="1.10.630.10:FF:000018">
    <property type="entry name" value="Cytochrome P450 monooxygenase"/>
    <property type="match status" value="1"/>
</dbReference>
<dbReference type="RefSeq" id="WP_312894466.1">
    <property type="nucleotide sequence ID" value="NZ_BAABAM010000002.1"/>
</dbReference>
<dbReference type="AlphaFoldDB" id="A0A7W0HQQ3"/>
<keyword evidence="4 7" id="KW-0560">Oxidoreductase</keyword>
<evidence type="ECO:0000313" key="9">
    <source>
        <dbReference type="Proteomes" id="UP000530928"/>
    </source>
</evidence>
<keyword evidence="9" id="KW-1185">Reference proteome</keyword>
<dbReference type="PRINTS" id="PR00385">
    <property type="entry name" value="P450"/>
</dbReference>
<dbReference type="PANTHER" id="PTHR46696:SF1">
    <property type="entry name" value="CYTOCHROME P450 YJIB-RELATED"/>
    <property type="match status" value="1"/>
</dbReference>
<evidence type="ECO:0000256" key="4">
    <source>
        <dbReference type="ARBA" id="ARBA00023002"/>
    </source>
</evidence>
<dbReference type="PANTHER" id="PTHR46696">
    <property type="entry name" value="P450, PUTATIVE (EUROFUNG)-RELATED"/>
    <property type="match status" value="1"/>
</dbReference>
<name>A0A7W0HQQ3_9ACTN</name>
<dbReference type="Pfam" id="PF00067">
    <property type="entry name" value="p450"/>
    <property type="match status" value="1"/>
</dbReference>
<dbReference type="InterPro" id="IPR017972">
    <property type="entry name" value="Cyt_P450_CS"/>
</dbReference>
<evidence type="ECO:0000256" key="6">
    <source>
        <dbReference type="ARBA" id="ARBA00023033"/>
    </source>
</evidence>
<organism evidence="8 9">
    <name type="scientific">Nonomuraea soli</name>
    <dbReference type="NCBI Taxonomy" id="1032476"/>
    <lineage>
        <taxon>Bacteria</taxon>
        <taxon>Bacillati</taxon>
        <taxon>Actinomycetota</taxon>
        <taxon>Actinomycetes</taxon>
        <taxon>Streptosporangiales</taxon>
        <taxon>Streptosporangiaceae</taxon>
        <taxon>Nonomuraea</taxon>
    </lineage>
</organism>
<dbReference type="PRINTS" id="PR00359">
    <property type="entry name" value="BP450"/>
</dbReference>
<dbReference type="GO" id="GO:0004497">
    <property type="term" value="F:monooxygenase activity"/>
    <property type="evidence" value="ECO:0007669"/>
    <property type="project" value="UniProtKB-KW"/>
</dbReference>
<gene>
    <name evidence="8" type="ORF">HNR30_003534</name>
</gene>
<dbReference type="PROSITE" id="PS00086">
    <property type="entry name" value="CYTOCHROME_P450"/>
    <property type="match status" value="1"/>
</dbReference>
<sequence>MLRDPRFGHGATGAESFLFMDPPQHTRLRSLVSKAFTPRMVERLRPRIEGIAKQLVDDLPAEADLIARFAYPLPVLVITELLGVPASDHERFRGWSEKLARSLDPLLPSDEEAQTLRARAEFREYFRELIVLRRLWPGDDLLSALVENQELTEDEMVATCILLLVAGHETTVNLIANGVLALSRHDMWSLASDHPKQVVEEVLRYDPPVQLTGRVSLVDTEISARGEMVLLLIGAANRDPAIFHSPEVFDPLSSSPRHLAFGLGIHFCLGATLARLEGEIALKELTRREPRLLEHAPPYKENLVLRGLARLQVRLS</sequence>
<reference evidence="8 9" key="1">
    <citation type="submission" date="2020-07" db="EMBL/GenBank/DDBJ databases">
        <title>Genomic Encyclopedia of Type Strains, Phase IV (KMG-IV): sequencing the most valuable type-strain genomes for metagenomic binning, comparative biology and taxonomic classification.</title>
        <authorList>
            <person name="Goeker M."/>
        </authorList>
    </citation>
    <scope>NUCLEOTIDE SEQUENCE [LARGE SCALE GENOMIC DNA]</scope>
    <source>
        <strain evidence="8 9">DSM 45533</strain>
    </source>
</reference>
<dbReference type="InterPro" id="IPR002397">
    <property type="entry name" value="Cyt_P450_B"/>
</dbReference>
<keyword evidence="3 7" id="KW-0479">Metal-binding</keyword>
<dbReference type="Proteomes" id="UP000530928">
    <property type="component" value="Unassembled WGS sequence"/>
</dbReference>
<dbReference type="GO" id="GO:0005506">
    <property type="term" value="F:iron ion binding"/>
    <property type="evidence" value="ECO:0007669"/>
    <property type="project" value="InterPro"/>
</dbReference>
<evidence type="ECO:0000256" key="7">
    <source>
        <dbReference type="RuleBase" id="RU000461"/>
    </source>
</evidence>
<evidence type="ECO:0000256" key="2">
    <source>
        <dbReference type="ARBA" id="ARBA00022617"/>
    </source>
</evidence>
<comment type="similarity">
    <text evidence="1 7">Belongs to the cytochrome P450 family.</text>
</comment>
<evidence type="ECO:0000256" key="3">
    <source>
        <dbReference type="ARBA" id="ARBA00022723"/>
    </source>
</evidence>
<dbReference type="SUPFAM" id="SSF48264">
    <property type="entry name" value="Cytochrome P450"/>
    <property type="match status" value="1"/>
</dbReference>
<keyword evidence="5 7" id="KW-0408">Iron</keyword>
<evidence type="ECO:0000256" key="5">
    <source>
        <dbReference type="ARBA" id="ARBA00023004"/>
    </source>
</evidence>